<reference evidence="1 2" key="1">
    <citation type="submission" date="2024-01" db="EMBL/GenBank/DDBJ databases">
        <title>Comparative genomics of Cryptococcus and Kwoniella reveals pathogenesis evolution and contrasting modes of karyotype evolution via chromosome fusion or intercentromeric recombination.</title>
        <authorList>
            <person name="Coelho M.A."/>
            <person name="David-Palma M."/>
            <person name="Shea T."/>
            <person name="Bowers K."/>
            <person name="McGinley-Smith S."/>
            <person name="Mohammad A.W."/>
            <person name="Gnirke A."/>
            <person name="Yurkov A.M."/>
            <person name="Nowrousian M."/>
            <person name="Sun S."/>
            <person name="Cuomo C.A."/>
            <person name="Heitman J."/>
        </authorList>
    </citation>
    <scope>NUCLEOTIDE SEQUENCE [LARGE SCALE GENOMIC DNA]</scope>
    <source>
        <strain evidence="1 2">PYCC6329</strain>
    </source>
</reference>
<keyword evidence="2" id="KW-1185">Reference proteome</keyword>
<sequence>MDMREIIKSLQSHFTPSTNEAIGAFEQSLPRDTYQAFSLGEDPLTFVFSAYWTDDTLYESWTFKAESDLTVDFVRYEKAMMSGEMICPMEDQQ</sequence>
<name>A0AAX4KND4_9TREE</name>
<gene>
    <name evidence="1" type="ORF">V865_006116</name>
</gene>
<dbReference type="AlphaFoldDB" id="A0AAX4KND4"/>
<organism evidence="1 2">
    <name type="scientific">Kwoniella europaea PYCC6329</name>
    <dbReference type="NCBI Taxonomy" id="1423913"/>
    <lineage>
        <taxon>Eukaryota</taxon>
        <taxon>Fungi</taxon>
        <taxon>Dikarya</taxon>
        <taxon>Basidiomycota</taxon>
        <taxon>Agaricomycotina</taxon>
        <taxon>Tremellomycetes</taxon>
        <taxon>Tremellales</taxon>
        <taxon>Cryptococcaceae</taxon>
        <taxon>Kwoniella</taxon>
    </lineage>
</organism>
<dbReference type="KEGG" id="ker:91104917"/>
<accession>A0AAX4KND4</accession>
<dbReference type="GeneID" id="91104917"/>
<dbReference type="RefSeq" id="XP_066085973.1">
    <property type="nucleotide sequence ID" value="XM_066229876.1"/>
</dbReference>
<evidence type="ECO:0008006" key="3">
    <source>
        <dbReference type="Google" id="ProtNLM"/>
    </source>
</evidence>
<protein>
    <recommendedName>
        <fullName evidence="3">ABM domain-containing protein</fullName>
    </recommendedName>
</protein>
<evidence type="ECO:0000313" key="2">
    <source>
        <dbReference type="Proteomes" id="UP001358614"/>
    </source>
</evidence>
<dbReference type="EMBL" id="CP144089">
    <property type="protein sequence ID" value="WWD08006.1"/>
    <property type="molecule type" value="Genomic_DNA"/>
</dbReference>
<proteinExistence type="predicted"/>
<evidence type="ECO:0000313" key="1">
    <source>
        <dbReference type="EMBL" id="WWD08006.1"/>
    </source>
</evidence>
<dbReference type="Proteomes" id="UP001358614">
    <property type="component" value="Chromosome 1"/>
</dbReference>